<dbReference type="AlphaFoldDB" id="A0AAW4L0J3"/>
<dbReference type="RefSeq" id="WP_214171156.1">
    <property type="nucleotide sequence ID" value="NZ_JAHCVJ010000003.1"/>
</dbReference>
<organism evidence="1 2">
    <name type="scientific">Geoanaerobacter pelophilus</name>
    <dbReference type="NCBI Taxonomy" id="60036"/>
    <lineage>
        <taxon>Bacteria</taxon>
        <taxon>Pseudomonadati</taxon>
        <taxon>Thermodesulfobacteriota</taxon>
        <taxon>Desulfuromonadia</taxon>
        <taxon>Geobacterales</taxon>
        <taxon>Geobacteraceae</taxon>
        <taxon>Geoanaerobacter</taxon>
    </lineage>
</organism>
<protein>
    <submittedName>
        <fullName evidence="1">Uncharacterized protein</fullName>
    </submittedName>
</protein>
<accession>A0AAW4L0J3</accession>
<proteinExistence type="predicted"/>
<sequence>MFEDSGEIPKDMEIIDSIFTKTLKSGFLVEVKLVKRPKQYEAALFINDKYKPGPPVPRPMETPAGEATHWMGVRPKVGFTTAEADTILDEVSGQNVLHRIHFVDKWGVQDEE</sequence>
<comment type="caution">
    <text evidence="1">The sequence shown here is derived from an EMBL/GenBank/DDBJ whole genome shotgun (WGS) entry which is preliminary data.</text>
</comment>
<evidence type="ECO:0000313" key="2">
    <source>
        <dbReference type="Proteomes" id="UP000811899"/>
    </source>
</evidence>
<evidence type="ECO:0000313" key="1">
    <source>
        <dbReference type="EMBL" id="MBT0664378.1"/>
    </source>
</evidence>
<dbReference type="Proteomes" id="UP000811899">
    <property type="component" value="Unassembled WGS sequence"/>
</dbReference>
<reference evidence="1 2" key="1">
    <citation type="submission" date="2021-05" db="EMBL/GenBank/DDBJ databases">
        <title>The draft genome of Geobacter pelophilus DSM 12255.</title>
        <authorList>
            <person name="Xu Z."/>
            <person name="Masuda Y."/>
            <person name="Itoh H."/>
            <person name="Senoo K."/>
        </authorList>
    </citation>
    <scope>NUCLEOTIDE SEQUENCE [LARGE SCALE GENOMIC DNA]</scope>
    <source>
        <strain evidence="1 2">DSM 12255</strain>
    </source>
</reference>
<name>A0AAW4L0J3_9BACT</name>
<dbReference type="EMBL" id="JAHCVJ010000003">
    <property type="protein sequence ID" value="MBT0664378.1"/>
    <property type="molecule type" value="Genomic_DNA"/>
</dbReference>
<keyword evidence="2" id="KW-1185">Reference proteome</keyword>
<gene>
    <name evidence="1" type="ORF">KI809_08705</name>
</gene>